<dbReference type="PANTHER" id="PTHR32481">
    <property type="entry name" value="AMINOPEPTIDASE"/>
    <property type="match status" value="1"/>
</dbReference>
<name>A0ABT1WLU9_9LACT</name>
<gene>
    <name evidence="7" type="ORF">NPA36_02905</name>
</gene>
<evidence type="ECO:0000256" key="3">
    <source>
        <dbReference type="ARBA" id="ARBA00022670"/>
    </source>
</evidence>
<comment type="caution">
    <text evidence="7">The sequence shown here is derived from an EMBL/GenBank/DDBJ whole genome shotgun (WGS) entry which is preliminary data.</text>
</comment>
<dbReference type="Pfam" id="PF05343">
    <property type="entry name" value="Peptidase_M42"/>
    <property type="match status" value="1"/>
</dbReference>
<dbReference type="Gene3D" id="3.40.630.10">
    <property type="entry name" value="Zn peptidases"/>
    <property type="match status" value="1"/>
</dbReference>
<sequence>MDKKQEELLINLTSANGIAGNEGQVRQVFKDYSADYVDEFVEDGLGGLFGKKTGDANGPTIMLAGHLDEVGFMVTQITEKGFIKFQPIGGWWSQVLLAQEVTITTGQGTTVDGVIGSKPPHILPAEVRNKTVDIKDMYIDVAATSKEEVESWGVRPGDMITPSIEFKRMNKSKYLMAKAWDNRIGTAVAAQLLKELKGKKHPNIIYSGANVQEEVGLRGARVAAHMLKPDLSFALDTGIPGDTPGIAPHEADSVLGKGPQILVYDASMIPHRGLRDYVIDLAEELEIPFQYATVAGGGTDAGGQHISLNGIPSLAICIPVRYLHSHASIIHEDDYHNTVRLVTALVERLDAKALETIKANV</sequence>
<reference evidence="7" key="1">
    <citation type="submission" date="2022-07" db="EMBL/GenBank/DDBJ databases">
        <authorList>
            <person name="Jung M.-Y."/>
            <person name="Lee M."/>
        </authorList>
    </citation>
    <scope>NUCLEOTIDE SEQUENCE</scope>
    <source>
        <strain evidence="7">S8</strain>
    </source>
</reference>
<reference evidence="7" key="2">
    <citation type="journal article" date="2023" name="Curr. Microbiol.">
        <title>Granulicatella seriolae sp. nov., a Novel Facultative Anaerobe Isolated from Yellowtail Marine Fish.</title>
        <authorList>
            <person name="Lee M."/>
            <person name="Choi Y.J."/>
            <person name="Farooq A."/>
            <person name="Jeong J.B."/>
            <person name="Jung M.Y."/>
        </authorList>
    </citation>
    <scope>NUCLEOTIDE SEQUENCE</scope>
    <source>
        <strain evidence="7">S8</strain>
    </source>
</reference>
<evidence type="ECO:0000256" key="5">
    <source>
        <dbReference type="ARBA" id="ARBA00022801"/>
    </source>
</evidence>
<keyword evidence="4" id="KW-0479">Metal-binding</keyword>
<comment type="similarity">
    <text evidence="1 6">Belongs to the peptidase M42 family.</text>
</comment>
<keyword evidence="8" id="KW-1185">Reference proteome</keyword>
<dbReference type="SUPFAM" id="SSF101821">
    <property type="entry name" value="Aminopeptidase/glucanase lid domain"/>
    <property type="match status" value="1"/>
</dbReference>
<protein>
    <submittedName>
        <fullName evidence="7">M42 family metallopeptidase</fullName>
    </submittedName>
</protein>
<reference evidence="7" key="3">
    <citation type="journal article" date="2023" name="Microbiol. Resour. Announc.">
        <title>Draft Genome Sequence of Granulicatella sp. Strain S8, Isolated from a Marine Fish, Seriola quinqueradiata.</title>
        <authorList>
            <person name="Lee M."/>
            <person name="Farooq A."/>
            <person name="Jeong J.B."/>
            <person name="Jung M.Y."/>
        </authorList>
    </citation>
    <scope>NUCLEOTIDE SEQUENCE</scope>
    <source>
        <strain evidence="7">S8</strain>
    </source>
</reference>
<dbReference type="PIRSF" id="PIRSF001123">
    <property type="entry name" value="PepA_GA"/>
    <property type="match status" value="1"/>
</dbReference>
<dbReference type="CDD" id="cd05656">
    <property type="entry name" value="M42_Frv"/>
    <property type="match status" value="1"/>
</dbReference>
<evidence type="ECO:0000256" key="1">
    <source>
        <dbReference type="ARBA" id="ARBA00006272"/>
    </source>
</evidence>
<dbReference type="SUPFAM" id="SSF53187">
    <property type="entry name" value="Zn-dependent exopeptidases"/>
    <property type="match status" value="1"/>
</dbReference>
<evidence type="ECO:0000313" key="7">
    <source>
        <dbReference type="EMBL" id="MCQ9209491.1"/>
    </source>
</evidence>
<dbReference type="Gene3D" id="2.40.30.40">
    <property type="entry name" value="Peptidase M42, domain 2"/>
    <property type="match status" value="1"/>
</dbReference>
<evidence type="ECO:0000256" key="4">
    <source>
        <dbReference type="ARBA" id="ARBA00022723"/>
    </source>
</evidence>
<keyword evidence="3" id="KW-0645">Protease</keyword>
<dbReference type="InterPro" id="IPR023367">
    <property type="entry name" value="Peptidase_M42_dom2"/>
</dbReference>
<dbReference type="InterPro" id="IPR008007">
    <property type="entry name" value="Peptidase_M42"/>
</dbReference>
<evidence type="ECO:0000313" key="8">
    <source>
        <dbReference type="Proteomes" id="UP001059480"/>
    </source>
</evidence>
<dbReference type="Proteomes" id="UP001059480">
    <property type="component" value="Unassembled WGS sequence"/>
</dbReference>
<keyword evidence="2" id="KW-0031">Aminopeptidase</keyword>
<evidence type="ECO:0000256" key="6">
    <source>
        <dbReference type="PIRNR" id="PIRNR001123"/>
    </source>
</evidence>
<accession>A0ABT1WLU9</accession>
<keyword evidence="5" id="KW-0378">Hydrolase</keyword>
<dbReference type="RefSeq" id="WP_256944606.1">
    <property type="nucleotide sequence ID" value="NZ_JANHNZ010000002.1"/>
</dbReference>
<organism evidence="7 8">
    <name type="scientific">Granulicatella seriolae</name>
    <dbReference type="NCBI Taxonomy" id="2967226"/>
    <lineage>
        <taxon>Bacteria</taxon>
        <taxon>Bacillati</taxon>
        <taxon>Bacillota</taxon>
        <taxon>Bacilli</taxon>
        <taxon>Lactobacillales</taxon>
        <taxon>Carnobacteriaceae</taxon>
        <taxon>Granulicatella</taxon>
    </lineage>
</organism>
<dbReference type="InterPro" id="IPR051464">
    <property type="entry name" value="Peptidase_M42_aminopept"/>
</dbReference>
<evidence type="ECO:0000256" key="2">
    <source>
        <dbReference type="ARBA" id="ARBA00022438"/>
    </source>
</evidence>
<dbReference type="EMBL" id="JANHNZ010000002">
    <property type="protein sequence ID" value="MCQ9209491.1"/>
    <property type="molecule type" value="Genomic_DNA"/>
</dbReference>
<proteinExistence type="inferred from homology"/>
<dbReference type="PANTHER" id="PTHR32481:SF21">
    <property type="entry name" value="AMINOPEPTIDASE YSDC-RELATED"/>
    <property type="match status" value="1"/>
</dbReference>